<reference evidence="2" key="1">
    <citation type="journal article" date="2019" name="Int. J. Syst. Evol. Microbiol.">
        <title>The Global Catalogue of Microorganisms (GCM) 10K type strain sequencing project: providing services to taxonomists for standard genome sequencing and annotation.</title>
        <authorList>
            <consortium name="The Broad Institute Genomics Platform"/>
            <consortium name="The Broad Institute Genome Sequencing Center for Infectious Disease"/>
            <person name="Wu L."/>
            <person name="Ma J."/>
        </authorList>
    </citation>
    <scope>NUCLEOTIDE SEQUENCE [LARGE SCALE GENOMIC DNA]</scope>
    <source>
        <strain evidence="2">JCM 30071</strain>
    </source>
</reference>
<evidence type="ECO:0000313" key="2">
    <source>
        <dbReference type="Proteomes" id="UP000634435"/>
    </source>
</evidence>
<sequence>MSQENVDLISGKELKDFISEALTYQSIKALFDFSGVKATEEFIEEAEGAKYKQNSTTTKVLTLKLDQKKTMISLTLHGRDIKATSTVYSDNETFGYQAVGENVYPIVSTKAINGSLVHEWHKNPIFDVEGLPESTPLDKKEVKTSRAQISSCGLCSNICGAIQTSSCGLGGTAGCMVVCAGFAGLACPFICAGIWGLKCWGDGVILCGPICEQLGYC</sequence>
<protein>
    <submittedName>
        <fullName evidence="1">Uncharacterized protein</fullName>
    </submittedName>
</protein>
<organism evidence="1 2">
    <name type="scientific">Virgibacillus kapii</name>
    <dbReference type="NCBI Taxonomy" id="1638645"/>
    <lineage>
        <taxon>Bacteria</taxon>
        <taxon>Bacillati</taxon>
        <taxon>Bacillota</taxon>
        <taxon>Bacilli</taxon>
        <taxon>Bacillales</taxon>
        <taxon>Bacillaceae</taxon>
        <taxon>Virgibacillus</taxon>
    </lineage>
</organism>
<evidence type="ECO:0000313" key="1">
    <source>
        <dbReference type="EMBL" id="GGJ77249.1"/>
    </source>
</evidence>
<keyword evidence="2" id="KW-1185">Reference proteome</keyword>
<dbReference type="RefSeq" id="WP_188944419.1">
    <property type="nucleotide sequence ID" value="NZ_BMPN01000015.1"/>
</dbReference>
<comment type="caution">
    <text evidence="1">The sequence shown here is derived from an EMBL/GenBank/DDBJ whole genome shotgun (WGS) entry which is preliminary data.</text>
</comment>
<dbReference type="EMBL" id="BMPN01000015">
    <property type="protein sequence ID" value="GGJ77249.1"/>
    <property type="molecule type" value="Genomic_DNA"/>
</dbReference>
<accession>A0ABQ2DYR5</accession>
<gene>
    <name evidence="1" type="ORF">GCM10007111_43560</name>
</gene>
<name>A0ABQ2DYR5_9BACI</name>
<dbReference type="Proteomes" id="UP000634435">
    <property type="component" value="Unassembled WGS sequence"/>
</dbReference>
<proteinExistence type="predicted"/>